<evidence type="ECO:0000313" key="1">
    <source>
        <dbReference type="EMBL" id="KAJ1670999.1"/>
    </source>
</evidence>
<feature type="non-terminal residue" evidence="1">
    <location>
        <position position="1"/>
    </location>
</feature>
<protein>
    <submittedName>
        <fullName evidence="1">Uncharacterized protein</fullName>
    </submittedName>
</protein>
<evidence type="ECO:0000313" key="2">
    <source>
        <dbReference type="Proteomes" id="UP001145114"/>
    </source>
</evidence>
<sequence>GLVGRSPEGWAAQLRLTQRRFAQAATNPTPHWAAQAIRGADIGGELDEEISTRHPFYGSLIYDVSSSYTGLVVANGTRIQALALHGVSIPGAPQSAEGYSARSRKGRPIINSYSWRKQLEREVDHELAQHRQQAERERQRRIEDYLQREYLRREHVDPLEELDLSEGEMLQYAQLLSMQEQEASLMLPEGAVASAGPRGGI</sequence>
<comment type="caution">
    <text evidence="1">The sequence shown here is derived from an EMBL/GenBank/DDBJ whole genome shotgun (WGS) entry which is preliminary data.</text>
</comment>
<dbReference type="Proteomes" id="UP001145114">
    <property type="component" value="Unassembled WGS sequence"/>
</dbReference>
<name>A0ACC1H7W7_9FUNG</name>
<dbReference type="EMBL" id="JAMZIH010008966">
    <property type="protein sequence ID" value="KAJ1670999.1"/>
    <property type="molecule type" value="Genomic_DNA"/>
</dbReference>
<gene>
    <name evidence="1" type="ORF">EV182_007870</name>
</gene>
<feature type="non-terminal residue" evidence="1">
    <location>
        <position position="201"/>
    </location>
</feature>
<organism evidence="1 2">
    <name type="scientific">Spiromyces aspiralis</name>
    <dbReference type="NCBI Taxonomy" id="68401"/>
    <lineage>
        <taxon>Eukaryota</taxon>
        <taxon>Fungi</taxon>
        <taxon>Fungi incertae sedis</taxon>
        <taxon>Zoopagomycota</taxon>
        <taxon>Kickxellomycotina</taxon>
        <taxon>Kickxellomycetes</taxon>
        <taxon>Kickxellales</taxon>
        <taxon>Kickxellaceae</taxon>
        <taxon>Spiromyces</taxon>
    </lineage>
</organism>
<reference evidence="1" key="1">
    <citation type="submission" date="2022-06" db="EMBL/GenBank/DDBJ databases">
        <title>Phylogenomic reconstructions and comparative analyses of Kickxellomycotina fungi.</title>
        <authorList>
            <person name="Reynolds N.K."/>
            <person name="Stajich J.E."/>
            <person name="Barry K."/>
            <person name="Grigoriev I.V."/>
            <person name="Crous P."/>
            <person name="Smith M.E."/>
        </authorList>
    </citation>
    <scope>NUCLEOTIDE SEQUENCE</scope>
    <source>
        <strain evidence="1">RSA 2271</strain>
    </source>
</reference>
<keyword evidence="2" id="KW-1185">Reference proteome</keyword>
<proteinExistence type="predicted"/>
<accession>A0ACC1H7W7</accession>